<dbReference type="GO" id="GO:0003700">
    <property type="term" value="F:DNA-binding transcription factor activity"/>
    <property type="evidence" value="ECO:0007669"/>
    <property type="project" value="InterPro"/>
</dbReference>
<dbReference type="Proteomes" id="UP000050929">
    <property type="component" value="Unassembled WGS sequence"/>
</dbReference>
<dbReference type="EMBL" id="AZDG01000013">
    <property type="protein sequence ID" value="KRK64299.1"/>
    <property type="molecule type" value="Genomic_DNA"/>
</dbReference>
<dbReference type="CDD" id="cd06996">
    <property type="entry name" value="cupin_Lmo2851-like_N"/>
    <property type="match status" value="1"/>
</dbReference>
<proteinExistence type="predicted"/>
<dbReference type="InterPro" id="IPR014710">
    <property type="entry name" value="RmlC-like_jellyroll"/>
</dbReference>
<dbReference type="PROSITE" id="PS01124">
    <property type="entry name" value="HTH_ARAC_FAMILY_2"/>
    <property type="match status" value="1"/>
</dbReference>
<dbReference type="STRING" id="1423811.FC72_GL000464"/>
<dbReference type="InterPro" id="IPR037923">
    <property type="entry name" value="HTH-like"/>
</dbReference>
<dbReference type="PATRIC" id="fig|1423811.3.peg.466"/>
<dbReference type="InterPro" id="IPR003313">
    <property type="entry name" value="AraC-bd"/>
</dbReference>
<dbReference type="Gene3D" id="1.10.10.60">
    <property type="entry name" value="Homeodomain-like"/>
    <property type="match status" value="2"/>
</dbReference>
<dbReference type="Gene3D" id="2.60.120.10">
    <property type="entry name" value="Jelly Rolls"/>
    <property type="match status" value="1"/>
</dbReference>
<dbReference type="Pfam" id="PF12833">
    <property type="entry name" value="HTH_18"/>
    <property type="match status" value="1"/>
</dbReference>
<sequence length="340" mass="39509">MSLTQFISDKTTGGNYMNPRTIARLKQHELIENRQLKTGKHVDDIPTRAVKHSNSKDDFRILNNYFFRNRNIYISKHSRFAEYPEHTHQFLEMNYMLNGECDQVVNGKKIHLNKGDLLLIDVGCSHSISRLGEEDILINLLFRDQSININFLSGMRKSNSLVYNFLLNRVSGGGKETPKYLIFRGEHSKDIKTTMEQIIEEYYEKREFSDTILQAYLSILLAKLVRNYHVSAPEGSSGKQKLIVSILKDISKDYQNISLGSLASKYKYNKNYLSNVIKKETGDSFKDLLTKQRLIQAHTLITSTTLPIDEIIENIGMKNKTHFYKKYKEFYQRMPGDDRN</sequence>
<evidence type="ECO:0000313" key="4">
    <source>
        <dbReference type="Proteomes" id="UP000050929"/>
    </source>
</evidence>
<dbReference type="PANTHER" id="PTHR43280:SF28">
    <property type="entry name" value="HTH-TYPE TRANSCRIPTIONAL ACTIVATOR RHAS"/>
    <property type="match status" value="1"/>
</dbReference>
<accession>A0A0R1IZQ3</accession>
<feature type="domain" description="HTH araC/xylS-type" evidence="2">
    <location>
        <begin position="240"/>
        <end position="340"/>
    </location>
</feature>
<organism evidence="3 4">
    <name type="scientific">Companilactobacillus tucceti DSM 20183</name>
    <dbReference type="NCBI Taxonomy" id="1423811"/>
    <lineage>
        <taxon>Bacteria</taxon>
        <taxon>Bacillati</taxon>
        <taxon>Bacillota</taxon>
        <taxon>Bacilli</taxon>
        <taxon>Lactobacillales</taxon>
        <taxon>Lactobacillaceae</taxon>
        <taxon>Companilactobacillus</taxon>
    </lineage>
</organism>
<keyword evidence="1" id="KW-0238">DNA-binding</keyword>
<dbReference type="SMART" id="SM00342">
    <property type="entry name" value="HTH_ARAC"/>
    <property type="match status" value="1"/>
</dbReference>
<evidence type="ECO:0000259" key="2">
    <source>
        <dbReference type="PROSITE" id="PS01124"/>
    </source>
</evidence>
<protein>
    <submittedName>
        <fullName evidence="3">Transcription regulator</fullName>
    </submittedName>
</protein>
<dbReference type="SUPFAM" id="SSF51215">
    <property type="entry name" value="Regulatory protein AraC"/>
    <property type="match status" value="1"/>
</dbReference>
<dbReference type="Pfam" id="PF02311">
    <property type="entry name" value="AraC_binding"/>
    <property type="match status" value="1"/>
</dbReference>
<dbReference type="AlphaFoldDB" id="A0A0R1IZQ3"/>
<dbReference type="GO" id="GO:0043565">
    <property type="term" value="F:sequence-specific DNA binding"/>
    <property type="evidence" value="ECO:0007669"/>
    <property type="project" value="InterPro"/>
</dbReference>
<dbReference type="InterPro" id="IPR018060">
    <property type="entry name" value="HTH_AraC"/>
</dbReference>
<reference evidence="3 4" key="1">
    <citation type="journal article" date="2015" name="Genome Announc.">
        <title>Expanding the biotechnology potential of lactobacilli through comparative genomics of 213 strains and associated genera.</title>
        <authorList>
            <person name="Sun Z."/>
            <person name="Harris H.M."/>
            <person name="McCann A."/>
            <person name="Guo C."/>
            <person name="Argimon S."/>
            <person name="Zhang W."/>
            <person name="Yang X."/>
            <person name="Jeffery I.B."/>
            <person name="Cooney J.C."/>
            <person name="Kagawa T.F."/>
            <person name="Liu W."/>
            <person name="Song Y."/>
            <person name="Salvetti E."/>
            <person name="Wrobel A."/>
            <person name="Rasinkangas P."/>
            <person name="Parkhill J."/>
            <person name="Rea M.C."/>
            <person name="O'Sullivan O."/>
            <person name="Ritari J."/>
            <person name="Douillard F.P."/>
            <person name="Paul Ross R."/>
            <person name="Yang R."/>
            <person name="Briner A.E."/>
            <person name="Felis G.E."/>
            <person name="de Vos W.M."/>
            <person name="Barrangou R."/>
            <person name="Klaenhammer T.R."/>
            <person name="Caufield P.W."/>
            <person name="Cui Y."/>
            <person name="Zhang H."/>
            <person name="O'Toole P.W."/>
        </authorList>
    </citation>
    <scope>NUCLEOTIDE SEQUENCE [LARGE SCALE GENOMIC DNA]</scope>
    <source>
        <strain evidence="3 4">DSM 20183</strain>
    </source>
</reference>
<evidence type="ECO:0000256" key="1">
    <source>
        <dbReference type="ARBA" id="ARBA00023125"/>
    </source>
</evidence>
<evidence type="ECO:0000313" key="3">
    <source>
        <dbReference type="EMBL" id="KRK64299.1"/>
    </source>
</evidence>
<gene>
    <name evidence="3" type="ORF">FC72_GL000464</name>
</gene>
<keyword evidence="4" id="KW-1185">Reference proteome</keyword>
<dbReference type="PANTHER" id="PTHR43280">
    <property type="entry name" value="ARAC-FAMILY TRANSCRIPTIONAL REGULATOR"/>
    <property type="match status" value="1"/>
</dbReference>
<comment type="caution">
    <text evidence="3">The sequence shown here is derived from an EMBL/GenBank/DDBJ whole genome shotgun (WGS) entry which is preliminary data.</text>
</comment>
<name>A0A0R1IZQ3_9LACO</name>